<dbReference type="Pfam" id="PF01841">
    <property type="entry name" value="Transglut_core"/>
    <property type="match status" value="1"/>
</dbReference>
<dbReference type="RefSeq" id="WP_208046240.1">
    <property type="nucleotide sequence ID" value="NZ_JAGDYL010000018.1"/>
</dbReference>
<dbReference type="Gene3D" id="3.10.620.30">
    <property type="match status" value="1"/>
</dbReference>
<dbReference type="AlphaFoldDB" id="A0A939LVY9"/>
<evidence type="ECO:0000259" key="4">
    <source>
        <dbReference type="Pfam" id="PF11992"/>
    </source>
</evidence>
<proteinExistence type="predicted"/>
<feature type="transmembrane region" description="Helical" evidence="2">
    <location>
        <begin position="145"/>
        <end position="163"/>
    </location>
</feature>
<keyword evidence="6" id="KW-1185">Reference proteome</keyword>
<evidence type="ECO:0000256" key="2">
    <source>
        <dbReference type="SAM" id="Phobius"/>
    </source>
</evidence>
<gene>
    <name evidence="5" type="ORF">J4H91_10660</name>
</gene>
<accession>A0A939LVY9</accession>
<feature type="transmembrane region" description="Helical" evidence="2">
    <location>
        <begin position="32"/>
        <end position="50"/>
    </location>
</feature>
<evidence type="ECO:0000313" key="5">
    <source>
        <dbReference type="EMBL" id="MBO1805774.1"/>
    </source>
</evidence>
<protein>
    <recommendedName>
        <fullName evidence="7">Transglutaminase-like superfamily protein</fullName>
    </recommendedName>
</protein>
<name>A0A939LVY9_9MICO</name>
<comment type="caution">
    <text evidence="5">The sequence shown here is derived from an EMBL/GenBank/DDBJ whole genome shotgun (WGS) entry which is preliminary data.</text>
</comment>
<reference evidence="5" key="1">
    <citation type="submission" date="2021-03" db="EMBL/GenBank/DDBJ databases">
        <title>Leucobacter chromiisoli sp. nov., isolated from chromium-containing soil of chemical plant.</title>
        <authorList>
            <person name="Xu Z."/>
        </authorList>
    </citation>
    <scope>NUCLEOTIDE SEQUENCE</scope>
    <source>
        <strain evidence="5">A2</strain>
    </source>
</reference>
<evidence type="ECO:0008006" key="7">
    <source>
        <dbReference type="Google" id="ProtNLM"/>
    </source>
</evidence>
<sequence length="805" mass="84687">MRAGVRLAGGIAAAAVALAIGVLAAWPIYRTGWLWLVALVALVLGAGLAWARERWRLSFPVFAALVLGVFALTVVPVAVPQSIASGPLRGLGDGLAAIALGWKQLLTLTLPVGTYQTVLVPAYVVMFATALLVVFIALRGGRWPVLAALPMLAPVAFGTVFGASAVSAPLHLGPVSIAAPREIGLWLAAAVLAAVWIVWTAGAERRAALRLGRTEGEPQLRKGGVVRAAVGAGILVAALAAGLLFAPMLDAGARAVPRDSIDPELVVRDRPSPLASYRNAKRDAGIDSPLFGVSADGALPERLRLAVLDEYDGVDFHVSGDAAGRFTRFPSGDRASKPSRVSVEVREGYSDIWAPTAPLAEPPVFSGPRASELSDSFYVNRETGGAIAVPGEKGAVRGLADGDAYTAEMETAVPEGELGDPSSTAPLVELDELPELAKWIDRQGLAADADGLAGLIGMLRERGYLSHSMSDREGERLWIERLGEEYGTKFESSAGGHSLARIETLFSQLNSQQLAAGPEANAAQLVAGIGDDEQFAAAAALVARALGYDSRVVVGVRLGGEEVPGVPACEDECTGENLAAWIEVRGDRATWVPFDVTPQVTQPPQRLEQGEQLPEFPTTPEERDAQEVDPPVGLGDQTEGSKDDPEVVAAPWLGPLLRIAGLSLGSAALLALPFLFLPLAKRLRSRKRRSEADPELRALGAWEELVDRARDAGVAIPEGASRAEIAEAIGSKPAVWAAAQVDRAVFSAHGIDGSIADTLWQATDADSAERKATLRRRARLGAAYSLRSYGIGFMRRHGRAEGGTA</sequence>
<feature type="domain" description="Transglutaminase-like" evidence="3">
    <location>
        <begin position="525"/>
        <end position="595"/>
    </location>
</feature>
<dbReference type="InterPro" id="IPR038765">
    <property type="entry name" value="Papain-like_cys_pep_sf"/>
</dbReference>
<dbReference type="Pfam" id="PF11992">
    <property type="entry name" value="TgpA_N"/>
    <property type="match status" value="1"/>
</dbReference>
<keyword evidence="2" id="KW-1133">Transmembrane helix</keyword>
<feature type="transmembrane region" description="Helical" evidence="2">
    <location>
        <begin position="118"/>
        <end position="138"/>
    </location>
</feature>
<feature type="transmembrane region" description="Helical" evidence="2">
    <location>
        <begin position="183"/>
        <end position="203"/>
    </location>
</feature>
<dbReference type="SUPFAM" id="SSF54001">
    <property type="entry name" value="Cysteine proteinases"/>
    <property type="match status" value="1"/>
</dbReference>
<feature type="transmembrane region" description="Helical" evidence="2">
    <location>
        <begin position="57"/>
        <end position="79"/>
    </location>
</feature>
<feature type="transmembrane region" description="Helical" evidence="2">
    <location>
        <begin position="659"/>
        <end position="680"/>
    </location>
</feature>
<dbReference type="EMBL" id="JAGDYL010000018">
    <property type="protein sequence ID" value="MBO1805774.1"/>
    <property type="molecule type" value="Genomic_DNA"/>
</dbReference>
<keyword evidence="2" id="KW-0472">Membrane</keyword>
<feature type="transmembrane region" description="Helical" evidence="2">
    <location>
        <begin position="224"/>
        <end position="249"/>
    </location>
</feature>
<dbReference type="InterPro" id="IPR021878">
    <property type="entry name" value="TgpA_N"/>
</dbReference>
<dbReference type="InterPro" id="IPR002931">
    <property type="entry name" value="Transglutaminase-like"/>
</dbReference>
<evidence type="ECO:0000313" key="6">
    <source>
        <dbReference type="Proteomes" id="UP000664398"/>
    </source>
</evidence>
<organism evidence="5 6">
    <name type="scientific">Leucobacter ruminantium</name>
    <dbReference type="NCBI Taxonomy" id="1289170"/>
    <lineage>
        <taxon>Bacteria</taxon>
        <taxon>Bacillati</taxon>
        <taxon>Actinomycetota</taxon>
        <taxon>Actinomycetes</taxon>
        <taxon>Micrococcales</taxon>
        <taxon>Microbacteriaceae</taxon>
        <taxon>Leucobacter</taxon>
    </lineage>
</organism>
<feature type="region of interest" description="Disordered" evidence="1">
    <location>
        <begin position="598"/>
        <end position="645"/>
    </location>
</feature>
<feature type="domain" description="Protein-glutamine gamma-glutamyltransferase TgpA N-terminal" evidence="4">
    <location>
        <begin position="182"/>
        <end position="365"/>
    </location>
</feature>
<evidence type="ECO:0000256" key="1">
    <source>
        <dbReference type="SAM" id="MobiDB-lite"/>
    </source>
</evidence>
<dbReference type="Proteomes" id="UP000664398">
    <property type="component" value="Unassembled WGS sequence"/>
</dbReference>
<feature type="transmembrane region" description="Helical" evidence="2">
    <location>
        <begin position="7"/>
        <end position="26"/>
    </location>
</feature>
<evidence type="ECO:0000259" key="3">
    <source>
        <dbReference type="Pfam" id="PF01841"/>
    </source>
</evidence>
<keyword evidence="2" id="KW-0812">Transmembrane</keyword>